<name>A0ABD3CCB2_9LAMI</name>
<evidence type="ECO:0000313" key="1">
    <source>
        <dbReference type="EMBL" id="KAL3627456.1"/>
    </source>
</evidence>
<evidence type="ECO:0000313" key="2">
    <source>
        <dbReference type="Proteomes" id="UP001632038"/>
    </source>
</evidence>
<proteinExistence type="predicted"/>
<dbReference type="EMBL" id="JAVIJP010000039">
    <property type="protein sequence ID" value="KAL3627456.1"/>
    <property type="molecule type" value="Genomic_DNA"/>
</dbReference>
<reference evidence="2" key="1">
    <citation type="journal article" date="2024" name="IScience">
        <title>Strigolactones Initiate the Formation of Haustorium-like Structures in Castilleja.</title>
        <authorList>
            <person name="Buerger M."/>
            <person name="Peterson D."/>
            <person name="Chory J."/>
        </authorList>
    </citation>
    <scope>NUCLEOTIDE SEQUENCE [LARGE SCALE GENOMIC DNA]</scope>
</reference>
<comment type="caution">
    <text evidence="1">The sequence shown here is derived from an EMBL/GenBank/DDBJ whole genome shotgun (WGS) entry which is preliminary data.</text>
</comment>
<gene>
    <name evidence="1" type="ORF">CASFOL_028819</name>
</gene>
<sequence length="166" mass="19043">MTFLVKQNLQLSTNQKTASFHLNYHKTANLRPMAFHSDSRQETGRVLSAYMNIQASVHVKDLRIFRYSRVPKGLSCGYFVTLTSVDTERSTAVVSDVRDKDELLSVRPKIAHLDQIIVFFKPEDVIEKGYSLTRFLVQAHSKKVAEVRIALKAAEKEHEGSQRLHW</sequence>
<protein>
    <submittedName>
        <fullName evidence="1">Uncharacterized protein</fullName>
    </submittedName>
</protein>
<accession>A0ABD3CCB2</accession>
<keyword evidence="2" id="KW-1185">Reference proteome</keyword>
<dbReference type="Proteomes" id="UP001632038">
    <property type="component" value="Unassembled WGS sequence"/>
</dbReference>
<organism evidence="1 2">
    <name type="scientific">Castilleja foliolosa</name>
    <dbReference type="NCBI Taxonomy" id="1961234"/>
    <lineage>
        <taxon>Eukaryota</taxon>
        <taxon>Viridiplantae</taxon>
        <taxon>Streptophyta</taxon>
        <taxon>Embryophyta</taxon>
        <taxon>Tracheophyta</taxon>
        <taxon>Spermatophyta</taxon>
        <taxon>Magnoliopsida</taxon>
        <taxon>eudicotyledons</taxon>
        <taxon>Gunneridae</taxon>
        <taxon>Pentapetalae</taxon>
        <taxon>asterids</taxon>
        <taxon>lamiids</taxon>
        <taxon>Lamiales</taxon>
        <taxon>Orobanchaceae</taxon>
        <taxon>Pedicularideae</taxon>
        <taxon>Castillejinae</taxon>
        <taxon>Castilleja</taxon>
    </lineage>
</organism>
<dbReference type="AlphaFoldDB" id="A0ABD3CCB2"/>